<evidence type="ECO:0000313" key="3">
    <source>
        <dbReference type="EMBL" id="KAJ4463948.1"/>
    </source>
</evidence>
<reference evidence="3" key="1">
    <citation type="submission" date="2022-08" db="EMBL/GenBank/DDBJ databases">
        <title>A Global Phylogenomic Analysis of the Shiitake Genus Lentinula.</title>
        <authorList>
            <consortium name="DOE Joint Genome Institute"/>
            <person name="Sierra-Patev S."/>
            <person name="Min B."/>
            <person name="Naranjo-Ortiz M."/>
            <person name="Looney B."/>
            <person name="Konkel Z."/>
            <person name="Slot J.C."/>
            <person name="Sakamoto Y."/>
            <person name="Steenwyk J.L."/>
            <person name="Rokas A."/>
            <person name="Carro J."/>
            <person name="Camarero S."/>
            <person name="Ferreira P."/>
            <person name="Molpeceres G."/>
            <person name="Ruiz-Duenas F.J."/>
            <person name="Serrano A."/>
            <person name="Henrissat B."/>
            <person name="Drula E."/>
            <person name="Hughes K.W."/>
            <person name="Mata J.L."/>
            <person name="Ishikawa N.K."/>
            <person name="Vargas-Isla R."/>
            <person name="Ushijima S."/>
            <person name="Smith C.A."/>
            <person name="Ahrendt S."/>
            <person name="Andreopoulos W."/>
            <person name="He G."/>
            <person name="Labutti K."/>
            <person name="Lipzen A."/>
            <person name="Ng V."/>
            <person name="Riley R."/>
            <person name="Sandor L."/>
            <person name="Barry K."/>
            <person name="Martinez A.T."/>
            <person name="Xiao Y."/>
            <person name="Gibbons J.G."/>
            <person name="Terashima K."/>
            <person name="Grigoriev I.V."/>
            <person name="Hibbett D.S."/>
        </authorList>
    </citation>
    <scope>NUCLEOTIDE SEQUENCE</scope>
    <source>
        <strain evidence="3">RHP3577 ss4</strain>
    </source>
</reference>
<feature type="region of interest" description="Disordered" evidence="2">
    <location>
        <begin position="1"/>
        <end position="51"/>
    </location>
</feature>
<evidence type="ECO:0000256" key="2">
    <source>
        <dbReference type="SAM" id="MobiDB-lite"/>
    </source>
</evidence>
<feature type="coiled-coil region" evidence="1">
    <location>
        <begin position="380"/>
        <end position="414"/>
    </location>
</feature>
<feature type="compositionally biased region" description="Basic and acidic residues" evidence="2">
    <location>
        <begin position="306"/>
        <end position="315"/>
    </location>
</feature>
<feature type="compositionally biased region" description="Low complexity" evidence="2">
    <location>
        <begin position="19"/>
        <end position="45"/>
    </location>
</feature>
<comment type="caution">
    <text evidence="3">The sequence shown here is derived from an EMBL/GenBank/DDBJ whole genome shotgun (WGS) entry which is preliminary data.</text>
</comment>
<evidence type="ECO:0008006" key="5">
    <source>
        <dbReference type="Google" id="ProtNLM"/>
    </source>
</evidence>
<keyword evidence="1" id="KW-0175">Coiled coil</keyword>
<feature type="compositionally biased region" description="Basic residues" evidence="2">
    <location>
        <begin position="479"/>
        <end position="488"/>
    </location>
</feature>
<name>A0ABQ8UWJ8_9AGAR</name>
<evidence type="ECO:0000313" key="4">
    <source>
        <dbReference type="Proteomes" id="UP001150217"/>
    </source>
</evidence>
<feature type="compositionally biased region" description="Acidic residues" evidence="2">
    <location>
        <begin position="284"/>
        <end position="301"/>
    </location>
</feature>
<keyword evidence="4" id="KW-1185">Reference proteome</keyword>
<accession>A0ABQ8UWJ8</accession>
<dbReference type="EMBL" id="JANVFT010000149">
    <property type="protein sequence ID" value="KAJ4463948.1"/>
    <property type="molecule type" value="Genomic_DNA"/>
</dbReference>
<proteinExistence type="predicted"/>
<evidence type="ECO:0000256" key="1">
    <source>
        <dbReference type="SAM" id="Coils"/>
    </source>
</evidence>
<feature type="compositionally biased region" description="Basic residues" evidence="2">
    <location>
        <begin position="417"/>
        <end position="431"/>
    </location>
</feature>
<dbReference type="Proteomes" id="UP001150217">
    <property type="component" value="Unassembled WGS sequence"/>
</dbReference>
<feature type="region of interest" description="Disordered" evidence="2">
    <location>
        <begin position="81"/>
        <end position="192"/>
    </location>
</feature>
<feature type="region of interest" description="Disordered" evidence="2">
    <location>
        <begin position="281"/>
        <end position="320"/>
    </location>
</feature>
<sequence length="592" mass="65896">MSSPNSDEPTLPPPTTPVQNGQQYSQQDSGNQQYANYYIPPQGHPGMQGGLGTGGLNQFNYMPVHGHAMYPYSNMTPYSNAGPPTMGGQDQHEIGHARPRPCPHMNPADFTLPDSFGAPFQPNTASGYQPPPDPRPLSPDTFPSPSELAASAGNEAEDNGVAKPVNKKGDKRKSNAAVKPTKKTVDEDDEEIQFEEQTMRRGRAKGSGQYSHEECAEIVQLINKLLPTSGKGWDALSATYNKWAKNRNFPERKRASLQNHWNKLYFDALAAKKGISGKVSLGDIQDDDDGNNNSNDDEDIMDISSESEHDNDSKVVKKKGKKQVETVLTKAYKMEAPLRLPSRKTQSANFLDKLSISLDSQALQQRDENQTAASFQLLMLQNYQTQVATLTSQVNEERRRADDAEAELQMYRMLDRTRHRSPSRHYHRRSSYSRSHSPERSYHGRHHIQSPSPEHGFHGHSQHPLIRPPYTSYTMHSPMRSRHSRHAHSTPPSIKRYQYSERSRSPYCRSPRVATNSIVEDEFRSFDGDSAPLSPLLPQPIANRPTIASSSAVNLNDLASIAAGLPNAVAPGNTLSIRADNEGYFNVQNDSM</sequence>
<feature type="region of interest" description="Disordered" evidence="2">
    <location>
        <begin position="417"/>
        <end position="509"/>
    </location>
</feature>
<gene>
    <name evidence="3" type="ORF">C8R41DRAFT_927169</name>
</gene>
<organism evidence="3 4">
    <name type="scientific">Lentinula lateritia</name>
    <dbReference type="NCBI Taxonomy" id="40482"/>
    <lineage>
        <taxon>Eukaryota</taxon>
        <taxon>Fungi</taxon>
        <taxon>Dikarya</taxon>
        <taxon>Basidiomycota</taxon>
        <taxon>Agaricomycotina</taxon>
        <taxon>Agaricomycetes</taxon>
        <taxon>Agaricomycetidae</taxon>
        <taxon>Agaricales</taxon>
        <taxon>Marasmiineae</taxon>
        <taxon>Omphalotaceae</taxon>
        <taxon>Lentinula</taxon>
    </lineage>
</organism>
<protein>
    <recommendedName>
        <fullName evidence="5">Myb-like domain-containing protein</fullName>
    </recommendedName>
</protein>